<sequence>MGIFSKSSRPGADQDQRVETESEAGSQTGADETVEADETIDTSSTSNVEHLSPFALRMQEKLNQLDGLKSRIGGLNQTFDQMAAFAAESQTSIRMIADYLEGSRTSVETEVRLKSENAKISTDLLDAQHRIRTLTNQLEDAQAEVHSLRKRSTETRTALESARNDIVSIRDNNKKVNEEYRLQSAKLVEVNSRASELGGQLNDLKAKFDTLEKHAENLGADLEAVRHREKELQQNLSESAKLLEDEVRKNNQATSELEAGRRELAEFRNENIDLKSHLDVANQELAYAKSRLEEEQRKHDNEVYALNSEVENLSSQRRIGAQSLQEMARENSALKERNRDLLKRMQEIEHLLDSAQKNHEKDRNELMATTAKLREINLRYNSALTDLNHQRNQNQKYADSLEDLIDENKRLQRYKIQMDTANEQIAQLKSVIINYQMAMEGKGPAEELGLTENYDPAADLGITEPLPTEYEPVDLDDGSVSDDDDGPDGDSPSGRDDKIVKLRD</sequence>
<keyword evidence="1 2" id="KW-0175">Coiled coil</keyword>
<evidence type="ECO:0000313" key="4">
    <source>
        <dbReference type="EMBL" id="MCX2721673.1"/>
    </source>
</evidence>
<dbReference type="RefSeq" id="WP_265961380.1">
    <property type="nucleotide sequence ID" value="NZ_JAPEVI010000003.1"/>
</dbReference>
<evidence type="ECO:0000256" key="1">
    <source>
        <dbReference type="ARBA" id="ARBA00023054"/>
    </source>
</evidence>
<gene>
    <name evidence="4" type="ORF">ON753_04520</name>
</gene>
<feature type="region of interest" description="Disordered" evidence="3">
    <location>
        <begin position="447"/>
        <end position="504"/>
    </location>
</feature>
<evidence type="ECO:0000256" key="2">
    <source>
        <dbReference type="SAM" id="Coils"/>
    </source>
</evidence>
<keyword evidence="5" id="KW-1185">Reference proteome</keyword>
<dbReference type="PANTHER" id="PTHR32083">
    <property type="entry name" value="CILIA AND FLAGELLA-ASSOCIATED PROTEIN 58-RELATED"/>
    <property type="match status" value="1"/>
</dbReference>
<feature type="compositionally biased region" description="Acidic residues" evidence="3">
    <location>
        <begin position="471"/>
        <end position="488"/>
    </location>
</feature>
<dbReference type="Gene3D" id="1.10.287.1490">
    <property type="match status" value="1"/>
</dbReference>
<evidence type="ECO:0008006" key="6">
    <source>
        <dbReference type="Google" id="ProtNLM"/>
    </source>
</evidence>
<proteinExistence type="predicted"/>
<feature type="region of interest" description="Disordered" evidence="3">
    <location>
        <begin position="1"/>
        <end position="48"/>
    </location>
</feature>
<accession>A0ABT3QXV0</accession>
<protein>
    <recommendedName>
        <fullName evidence="6">Crescentin</fullName>
    </recommendedName>
</protein>
<evidence type="ECO:0000256" key="3">
    <source>
        <dbReference type="SAM" id="MobiDB-lite"/>
    </source>
</evidence>
<organism evidence="4 5">
    <name type="scientific">Roseibium salinum</name>
    <dbReference type="NCBI Taxonomy" id="1604349"/>
    <lineage>
        <taxon>Bacteria</taxon>
        <taxon>Pseudomonadati</taxon>
        <taxon>Pseudomonadota</taxon>
        <taxon>Alphaproteobacteria</taxon>
        <taxon>Hyphomicrobiales</taxon>
        <taxon>Stappiaceae</taxon>
        <taxon>Roseibium</taxon>
    </lineage>
</organism>
<dbReference type="EMBL" id="JAPEVI010000003">
    <property type="protein sequence ID" value="MCX2721673.1"/>
    <property type="molecule type" value="Genomic_DNA"/>
</dbReference>
<reference evidence="4 5" key="1">
    <citation type="journal article" date="2016" name="Int. J. Syst. Evol. Microbiol.">
        <title>Labrenzia salina sp. nov., isolated from the rhizosphere of the halophyte Arthrocnemum macrostachyum.</title>
        <authorList>
            <person name="Camacho M."/>
            <person name="Redondo-Gomez S."/>
            <person name="Rodriguez-Llorente I."/>
            <person name="Rohde M."/>
            <person name="Sproer C."/>
            <person name="Schumann P."/>
            <person name="Klenk H.P."/>
            <person name="Montero-Calasanz M.D.C."/>
        </authorList>
    </citation>
    <scope>NUCLEOTIDE SEQUENCE [LARGE SCALE GENOMIC DNA]</scope>
    <source>
        <strain evidence="4 5">DSM 29163</strain>
    </source>
</reference>
<feature type="coiled-coil region" evidence="2">
    <location>
        <begin position="124"/>
        <end position="438"/>
    </location>
</feature>
<dbReference type="Proteomes" id="UP001300261">
    <property type="component" value="Unassembled WGS sequence"/>
</dbReference>
<evidence type="ECO:0000313" key="5">
    <source>
        <dbReference type="Proteomes" id="UP001300261"/>
    </source>
</evidence>
<name>A0ABT3QXV0_9HYPH</name>
<feature type="compositionally biased region" description="Basic and acidic residues" evidence="3">
    <location>
        <begin position="493"/>
        <end position="504"/>
    </location>
</feature>
<comment type="caution">
    <text evidence="4">The sequence shown here is derived from an EMBL/GenBank/DDBJ whole genome shotgun (WGS) entry which is preliminary data.</text>
</comment>